<keyword evidence="3" id="KW-1185">Reference proteome</keyword>
<evidence type="ECO:0000256" key="1">
    <source>
        <dbReference type="SAM" id="MobiDB-lite"/>
    </source>
</evidence>
<reference evidence="2 3" key="1">
    <citation type="submission" date="2024-02" db="EMBL/GenBank/DDBJ databases">
        <authorList>
            <person name="Vignale AGUSTIN F."/>
            <person name="Sosa J E."/>
            <person name="Modenutti C."/>
        </authorList>
    </citation>
    <scope>NUCLEOTIDE SEQUENCE [LARGE SCALE GENOMIC DNA]</scope>
</reference>
<feature type="compositionally biased region" description="Basic and acidic residues" evidence="1">
    <location>
        <begin position="41"/>
        <end position="52"/>
    </location>
</feature>
<comment type="caution">
    <text evidence="2">The sequence shown here is derived from an EMBL/GenBank/DDBJ whole genome shotgun (WGS) entry which is preliminary data.</text>
</comment>
<dbReference type="Proteomes" id="UP001642360">
    <property type="component" value="Unassembled WGS sequence"/>
</dbReference>
<feature type="region of interest" description="Disordered" evidence="1">
    <location>
        <begin position="41"/>
        <end position="81"/>
    </location>
</feature>
<sequence>MAEDHIVPQLGSGLVIEEVSSKTVCDQELVRKTIVDHRHAKDAITSSSEKRAKTTPTTLELPHAPTTHQGGVLRSVSHRKN</sequence>
<proteinExistence type="predicted"/>
<protein>
    <submittedName>
        <fullName evidence="2">Uncharacterized protein</fullName>
    </submittedName>
</protein>
<dbReference type="AlphaFoldDB" id="A0ABC8SIN8"/>
<organism evidence="2 3">
    <name type="scientific">Ilex paraguariensis</name>
    <name type="common">yerba mate</name>
    <dbReference type="NCBI Taxonomy" id="185542"/>
    <lineage>
        <taxon>Eukaryota</taxon>
        <taxon>Viridiplantae</taxon>
        <taxon>Streptophyta</taxon>
        <taxon>Embryophyta</taxon>
        <taxon>Tracheophyta</taxon>
        <taxon>Spermatophyta</taxon>
        <taxon>Magnoliopsida</taxon>
        <taxon>eudicotyledons</taxon>
        <taxon>Gunneridae</taxon>
        <taxon>Pentapetalae</taxon>
        <taxon>asterids</taxon>
        <taxon>campanulids</taxon>
        <taxon>Aquifoliales</taxon>
        <taxon>Aquifoliaceae</taxon>
        <taxon>Ilex</taxon>
    </lineage>
</organism>
<evidence type="ECO:0000313" key="3">
    <source>
        <dbReference type="Proteomes" id="UP001642360"/>
    </source>
</evidence>
<name>A0ABC8SIN8_9AQUA</name>
<accession>A0ABC8SIN8</accession>
<evidence type="ECO:0000313" key="2">
    <source>
        <dbReference type="EMBL" id="CAK9155700.1"/>
    </source>
</evidence>
<gene>
    <name evidence="2" type="ORF">ILEXP_LOCUS24107</name>
</gene>
<dbReference type="EMBL" id="CAUOFW020002725">
    <property type="protein sequence ID" value="CAK9155700.1"/>
    <property type="molecule type" value="Genomic_DNA"/>
</dbReference>